<keyword evidence="3 9" id="KW-0812">Transmembrane</keyword>
<evidence type="ECO:0000256" key="5">
    <source>
        <dbReference type="ARBA" id="ARBA00022989"/>
    </source>
</evidence>
<evidence type="ECO:0000256" key="7">
    <source>
        <dbReference type="ARBA" id="ARBA00023136"/>
    </source>
</evidence>
<feature type="region of interest" description="Disordered" evidence="8">
    <location>
        <begin position="1"/>
        <end position="24"/>
    </location>
</feature>
<evidence type="ECO:0000256" key="1">
    <source>
        <dbReference type="ARBA" id="ARBA00004236"/>
    </source>
</evidence>
<dbReference type="EMBL" id="BOMG01000118">
    <property type="protein sequence ID" value="GID61076.1"/>
    <property type="molecule type" value="Genomic_DNA"/>
</dbReference>
<keyword evidence="5 9" id="KW-1133">Transmembrane helix</keyword>
<reference evidence="11 12" key="1">
    <citation type="submission" date="2021-01" db="EMBL/GenBank/DDBJ databases">
        <title>Whole genome shotgun sequence of Actinoplanes couchii NBRC 106145.</title>
        <authorList>
            <person name="Komaki H."/>
            <person name="Tamura T."/>
        </authorList>
    </citation>
    <scope>NUCLEOTIDE SEQUENCE [LARGE SCALE GENOMIC DNA]</scope>
    <source>
        <strain evidence="11 12">NBRC 106145</strain>
    </source>
</reference>
<keyword evidence="2" id="KW-1003">Cell membrane</keyword>
<keyword evidence="12" id="KW-1185">Reference proteome</keyword>
<evidence type="ECO:0000256" key="2">
    <source>
        <dbReference type="ARBA" id="ARBA00022475"/>
    </source>
</evidence>
<keyword evidence="4" id="KW-0547">Nucleotide-binding</keyword>
<keyword evidence="6" id="KW-0051">Antiviral defense</keyword>
<evidence type="ECO:0000256" key="8">
    <source>
        <dbReference type="SAM" id="MobiDB-lite"/>
    </source>
</evidence>
<evidence type="ECO:0000313" key="12">
    <source>
        <dbReference type="Proteomes" id="UP000612282"/>
    </source>
</evidence>
<protein>
    <recommendedName>
        <fullName evidence="10">Pycsar effector protein domain-containing protein</fullName>
    </recommendedName>
</protein>
<evidence type="ECO:0000256" key="9">
    <source>
        <dbReference type="SAM" id="Phobius"/>
    </source>
</evidence>
<feature type="transmembrane region" description="Helical" evidence="9">
    <location>
        <begin position="159"/>
        <end position="183"/>
    </location>
</feature>
<evidence type="ECO:0000256" key="3">
    <source>
        <dbReference type="ARBA" id="ARBA00022692"/>
    </source>
</evidence>
<gene>
    <name evidence="11" type="ORF">Aco03nite_094800</name>
</gene>
<organism evidence="11 12">
    <name type="scientific">Actinoplanes couchii</name>
    <dbReference type="NCBI Taxonomy" id="403638"/>
    <lineage>
        <taxon>Bacteria</taxon>
        <taxon>Bacillati</taxon>
        <taxon>Actinomycetota</taxon>
        <taxon>Actinomycetes</taxon>
        <taxon>Micromonosporales</taxon>
        <taxon>Micromonosporaceae</taxon>
        <taxon>Actinoplanes</taxon>
    </lineage>
</organism>
<feature type="compositionally biased region" description="Basic residues" evidence="8">
    <location>
        <begin position="1"/>
        <end position="10"/>
    </location>
</feature>
<dbReference type="InterPro" id="IPR043760">
    <property type="entry name" value="PycTM_dom"/>
</dbReference>
<evidence type="ECO:0000259" key="10">
    <source>
        <dbReference type="Pfam" id="PF18967"/>
    </source>
</evidence>
<dbReference type="Proteomes" id="UP000612282">
    <property type="component" value="Unassembled WGS sequence"/>
</dbReference>
<evidence type="ECO:0000256" key="6">
    <source>
        <dbReference type="ARBA" id="ARBA00023118"/>
    </source>
</evidence>
<keyword evidence="7 9" id="KW-0472">Membrane</keyword>
<feature type="domain" description="Pycsar effector protein" evidence="10">
    <location>
        <begin position="26"/>
        <end position="180"/>
    </location>
</feature>
<dbReference type="Pfam" id="PF18967">
    <property type="entry name" value="PycTM"/>
    <property type="match status" value="1"/>
</dbReference>
<name>A0ABQ3XRD4_9ACTN</name>
<comment type="subcellular location">
    <subcellularLocation>
        <location evidence="1">Cell membrane</location>
    </subcellularLocation>
</comment>
<evidence type="ECO:0000256" key="4">
    <source>
        <dbReference type="ARBA" id="ARBA00022741"/>
    </source>
</evidence>
<accession>A0ABQ3XRD4</accession>
<evidence type="ECO:0000313" key="11">
    <source>
        <dbReference type="EMBL" id="GID61076.1"/>
    </source>
</evidence>
<sequence length="185" mass="19631">MATVFRRRHAQVPPPPPEPDATPEDAWRTLLLVVEWIKHAESKAAATLAAAGVAGGLLYSLVNTATPRGPVLVVVASLCAATITVVAVAASMALVPRRRSGRDPGGLIFYQGIADRFGTDAPGFTRAYTDLVTDRPAFLHALTRQIWANANVAARKYRALNVGVLSLVPAFLLLAATALITLLSR</sequence>
<comment type="caution">
    <text evidence="11">The sequence shown here is derived from an EMBL/GenBank/DDBJ whole genome shotgun (WGS) entry which is preliminary data.</text>
</comment>
<feature type="transmembrane region" description="Helical" evidence="9">
    <location>
        <begin position="44"/>
        <end position="62"/>
    </location>
</feature>
<feature type="transmembrane region" description="Helical" evidence="9">
    <location>
        <begin position="74"/>
        <end position="95"/>
    </location>
</feature>
<proteinExistence type="predicted"/>